<accession>J3PI11</accession>
<dbReference type="VEuPathDB" id="FungiDB:GGTG_13142"/>
<dbReference type="eggNOG" id="ENOG502RU96">
    <property type="taxonomic scope" value="Eukaryota"/>
</dbReference>
<dbReference type="GeneID" id="20353600"/>
<reference evidence="2" key="3">
    <citation type="submission" date="2010-09" db="EMBL/GenBank/DDBJ databases">
        <title>Annotation of Gaeumannomyces graminis var. tritici R3-111a-1.</title>
        <authorList>
            <consortium name="The Broad Institute Genome Sequencing Platform"/>
            <person name="Ma L.-J."/>
            <person name="Dead R."/>
            <person name="Young S.K."/>
            <person name="Zeng Q."/>
            <person name="Gargeya S."/>
            <person name="Fitzgerald M."/>
            <person name="Haas B."/>
            <person name="Abouelleil A."/>
            <person name="Alvarado L."/>
            <person name="Arachchi H.M."/>
            <person name="Berlin A."/>
            <person name="Brown A."/>
            <person name="Chapman S.B."/>
            <person name="Chen Z."/>
            <person name="Dunbar C."/>
            <person name="Freedman E."/>
            <person name="Gearin G."/>
            <person name="Gellesch M."/>
            <person name="Goldberg J."/>
            <person name="Griggs A."/>
            <person name="Gujja S."/>
            <person name="Heiman D."/>
            <person name="Howarth C."/>
            <person name="Larson L."/>
            <person name="Lui A."/>
            <person name="MacDonald P.J.P."/>
            <person name="Mehta T."/>
            <person name="Montmayeur A."/>
            <person name="Murphy C."/>
            <person name="Neiman D."/>
            <person name="Pearson M."/>
            <person name="Priest M."/>
            <person name="Roberts A."/>
            <person name="Saif S."/>
            <person name="Shea T."/>
            <person name="Shenoy N."/>
            <person name="Sisk P."/>
            <person name="Stolte C."/>
            <person name="Sykes S."/>
            <person name="Yandava C."/>
            <person name="Wortman J."/>
            <person name="Nusbaum C."/>
            <person name="Birren B."/>
        </authorList>
    </citation>
    <scope>NUCLEOTIDE SEQUENCE</scope>
    <source>
        <strain evidence="2">R3-111a-1</strain>
    </source>
</reference>
<evidence type="ECO:0000313" key="2">
    <source>
        <dbReference type="EMBL" id="EJT69523.1"/>
    </source>
</evidence>
<gene>
    <name evidence="3" type="primary">20353600</name>
    <name evidence="2" type="ORF">GGTG_13142</name>
</gene>
<sequence>MASHSNPRSEEPAGMAPPPDNAENDNYSDVEIPSPSHDGSDCESPEMPAQLSEMSVEEFFRPIVERTRYRMHPMQEALTVPWEVPVSAADVERLRVGFRSRSMDDKWDLLLEDPDDKGGWSMHIIRTFGAIYDTCFVLHLVHSQQPGTGTKTTSFTWDTEFSHHHVPEEQAKKDAIMLFRGHLGCEFEALPQYTWATEFWRNRRKLDEAYSGCKNESRY</sequence>
<name>J3PI11_GAET3</name>
<evidence type="ECO:0000313" key="3">
    <source>
        <dbReference type="EnsemblFungi" id="EJT69523"/>
    </source>
</evidence>
<dbReference type="EMBL" id="GL385404">
    <property type="protein sequence ID" value="EJT69523.1"/>
    <property type="molecule type" value="Genomic_DNA"/>
</dbReference>
<evidence type="ECO:0000313" key="4">
    <source>
        <dbReference type="Proteomes" id="UP000006039"/>
    </source>
</evidence>
<reference evidence="3" key="4">
    <citation type="journal article" date="2015" name="G3 (Bethesda)">
        <title>Genome sequences of three phytopathogenic species of the Magnaporthaceae family of fungi.</title>
        <authorList>
            <person name="Okagaki L.H."/>
            <person name="Nunes C.C."/>
            <person name="Sailsbery J."/>
            <person name="Clay B."/>
            <person name="Brown D."/>
            <person name="John T."/>
            <person name="Oh Y."/>
            <person name="Young N."/>
            <person name="Fitzgerald M."/>
            <person name="Haas B.J."/>
            <person name="Zeng Q."/>
            <person name="Young S."/>
            <person name="Adiconis X."/>
            <person name="Fan L."/>
            <person name="Levin J.Z."/>
            <person name="Mitchell T.K."/>
            <person name="Okubara P.A."/>
            <person name="Farman M.L."/>
            <person name="Kohn L.M."/>
            <person name="Birren B."/>
            <person name="Ma L.-J."/>
            <person name="Dean R.A."/>
        </authorList>
    </citation>
    <scope>NUCLEOTIDE SEQUENCE</scope>
    <source>
        <strain evidence="3">R3-111a-1</strain>
    </source>
</reference>
<dbReference type="EnsemblFungi" id="EJT69523">
    <property type="protein sequence ID" value="EJT69523"/>
    <property type="gene ID" value="GGTG_13142"/>
</dbReference>
<dbReference type="HOGENOM" id="CLU_113393_0_0_1"/>
<reference evidence="3" key="5">
    <citation type="submission" date="2018-04" db="UniProtKB">
        <authorList>
            <consortium name="EnsemblFungi"/>
        </authorList>
    </citation>
    <scope>IDENTIFICATION</scope>
    <source>
        <strain evidence="3">R3-111a-1</strain>
    </source>
</reference>
<dbReference type="STRING" id="644352.J3PI11"/>
<dbReference type="OrthoDB" id="4521980at2759"/>
<organism evidence="2">
    <name type="scientific">Gaeumannomyces tritici (strain R3-111a-1)</name>
    <name type="common">Wheat and barley take-all root rot fungus</name>
    <name type="synonym">Gaeumannomyces graminis var. tritici</name>
    <dbReference type="NCBI Taxonomy" id="644352"/>
    <lineage>
        <taxon>Eukaryota</taxon>
        <taxon>Fungi</taxon>
        <taxon>Dikarya</taxon>
        <taxon>Ascomycota</taxon>
        <taxon>Pezizomycotina</taxon>
        <taxon>Sordariomycetes</taxon>
        <taxon>Sordariomycetidae</taxon>
        <taxon>Magnaporthales</taxon>
        <taxon>Magnaporthaceae</taxon>
        <taxon>Gaeumannomyces</taxon>
    </lineage>
</organism>
<proteinExistence type="predicted"/>
<dbReference type="AlphaFoldDB" id="J3PI11"/>
<dbReference type="Proteomes" id="UP000006039">
    <property type="component" value="Unassembled WGS sequence"/>
</dbReference>
<keyword evidence="4" id="KW-1185">Reference proteome</keyword>
<dbReference type="RefSeq" id="XP_009229308.1">
    <property type="nucleotide sequence ID" value="XM_009231044.1"/>
</dbReference>
<reference evidence="2" key="2">
    <citation type="submission" date="2010-07" db="EMBL/GenBank/DDBJ databases">
        <authorList>
            <consortium name="The Broad Institute Genome Sequencing Platform"/>
            <consortium name="Broad Institute Genome Sequencing Center for Infectious Disease"/>
            <person name="Ma L.-J."/>
            <person name="Dead R."/>
            <person name="Young S."/>
            <person name="Zeng Q."/>
            <person name="Koehrsen M."/>
            <person name="Alvarado L."/>
            <person name="Berlin A."/>
            <person name="Chapman S.B."/>
            <person name="Chen Z."/>
            <person name="Freedman E."/>
            <person name="Gellesch M."/>
            <person name="Goldberg J."/>
            <person name="Griggs A."/>
            <person name="Gujja S."/>
            <person name="Heilman E.R."/>
            <person name="Heiman D."/>
            <person name="Hepburn T."/>
            <person name="Howarth C."/>
            <person name="Jen D."/>
            <person name="Larson L."/>
            <person name="Mehta T."/>
            <person name="Neiman D."/>
            <person name="Pearson M."/>
            <person name="Roberts A."/>
            <person name="Saif S."/>
            <person name="Shea T."/>
            <person name="Shenoy N."/>
            <person name="Sisk P."/>
            <person name="Stolte C."/>
            <person name="Sykes S."/>
            <person name="Walk T."/>
            <person name="White J."/>
            <person name="Yandava C."/>
            <person name="Haas B."/>
            <person name="Nusbaum C."/>
            <person name="Birren B."/>
        </authorList>
    </citation>
    <scope>NUCLEOTIDE SEQUENCE</scope>
    <source>
        <strain evidence="2">R3-111a-1</strain>
    </source>
</reference>
<protein>
    <submittedName>
        <fullName evidence="2 3">Uncharacterized protein</fullName>
    </submittedName>
</protein>
<evidence type="ECO:0000256" key="1">
    <source>
        <dbReference type="SAM" id="MobiDB-lite"/>
    </source>
</evidence>
<feature type="region of interest" description="Disordered" evidence="1">
    <location>
        <begin position="1"/>
        <end position="51"/>
    </location>
</feature>
<reference evidence="4" key="1">
    <citation type="submission" date="2010-07" db="EMBL/GenBank/DDBJ databases">
        <title>The genome sequence of Gaeumannomyces graminis var. tritici strain R3-111a-1.</title>
        <authorList>
            <consortium name="The Broad Institute Genome Sequencing Platform"/>
            <person name="Ma L.-J."/>
            <person name="Dead R."/>
            <person name="Young S."/>
            <person name="Zeng Q."/>
            <person name="Koehrsen M."/>
            <person name="Alvarado L."/>
            <person name="Berlin A."/>
            <person name="Chapman S.B."/>
            <person name="Chen Z."/>
            <person name="Freedman E."/>
            <person name="Gellesch M."/>
            <person name="Goldberg J."/>
            <person name="Griggs A."/>
            <person name="Gujja S."/>
            <person name="Heilman E.R."/>
            <person name="Heiman D."/>
            <person name="Hepburn T."/>
            <person name="Howarth C."/>
            <person name="Jen D."/>
            <person name="Larson L."/>
            <person name="Mehta T."/>
            <person name="Neiman D."/>
            <person name="Pearson M."/>
            <person name="Roberts A."/>
            <person name="Saif S."/>
            <person name="Shea T."/>
            <person name="Shenoy N."/>
            <person name="Sisk P."/>
            <person name="Stolte C."/>
            <person name="Sykes S."/>
            <person name="Walk T."/>
            <person name="White J."/>
            <person name="Yandava C."/>
            <person name="Haas B."/>
            <person name="Nusbaum C."/>
            <person name="Birren B."/>
        </authorList>
    </citation>
    <scope>NUCLEOTIDE SEQUENCE [LARGE SCALE GENOMIC DNA]</scope>
    <source>
        <strain evidence="4">R3-111a-1</strain>
    </source>
</reference>